<dbReference type="EMBL" id="MU251254">
    <property type="protein sequence ID" value="KAG9254381.1"/>
    <property type="molecule type" value="Genomic_DNA"/>
</dbReference>
<organism evidence="1 2">
    <name type="scientific">Emericellopsis atlantica</name>
    <dbReference type="NCBI Taxonomy" id="2614577"/>
    <lineage>
        <taxon>Eukaryota</taxon>
        <taxon>Fungi</taxon>
        <taxon>Dikarya</taxon>
        <taxon>Ascomycota</taxon>
        <taxon>Pezizomycotina</taxon>
        <taxon>Sordariomycetes</taxon>
        <taxon>Hypocreomycetidae</taxon>
        <taxon>Hypocreales</taxon>
        <taxon>Bionectriaceae</taxon>
        <taxon>Emericellopsis</taxon>
    </lineage>
</organism>
<keyword evidence="2" id="KW-1185">Reference proteome</keyword>
<accession>A0A9P7ZLY5</accession>
<dbReference type="Gene3D" id="3.40.50.300">
    <property type="entry name" value="P-loop containing nucleotide triphosphate hydrolases"/>
    <property type="match status" value="1"/>
</dbReference>
<dbReference type="OrthoDB" id="6161812at2759"/>
<sequence>MANCPISRAILGVENSFRDLVGSFPEGEAMLKITDDGKAMQWIQSSPDWESVSHTLRARIDGMELLPIGDSGRNPFLPLIEELTTNTSLPLPLFDPPCNSNIPFADCLVQLFAELALSLMKLASFMIKNPTDDTWLLVYDNLDDVQILRKFWPDRGKGHIIVTSRNPYTASFRACASISVLPLNMEESVKLFYNEISWFQLPQRNLKIEKLLGDWKGVPLAIN</sequence>
<gene>
    <name evidence="1" type="ORF">F5Z01DRAFT_736660</name>
</gene>
<evidence type="ECO:0008006" key="3">
    <source>
        <dbReference type="Google" id="ProtNLM"/>
    </source>
</evidence>
<evidence type="ECO:0000313" key="2">
    <source>
        <dbReference type="Proteomes" id="UP000887229"/>
    </source>
</evidence>
<protein>
    <recommendedName>
        <fullName evidence="3">NB-ARC domain-containing protein</fullName>
    </recommendedName>
</protein>
<dbReference type="GeneID" id="70297693"/>
<dbReference type="Proteomes" id="UP000887229">
    <property type="component" value="Unassembled WGS sequence"/>
</dbReference>
<reference evidence="1" key="1">
    <citation type="journal article" date="2021" name="IMA Fungus">
        <title>Genomic characterization of three marine fungi, including Emericellopsis atlantica sp. nov. with signatures of a generalist lifestyle and marine biomass degradation.</title>
        <authorList>
            <person name="Hagestad O.C."/>
            <person name="Hou L."/>
            <person name="Andersen J.H."/>
            <person name="Hansen E.H."/>
            <person name="Altermark B."/>
            <person name="Li C."/>
            <person name="Kuhnert E."/>
            <person name="Cox R.J."/>
            <person name="Crous P.W."/>
            <person name="Spatafora J.W."/>
            <person name="Lail K."/>
            <person name="Amirebrahimi M."/>
            <person name="Lipzen A."/>
            <person name="Pangilinan J."/>
            <person name="Andreopoulos W."/>
            <person name="Hayes R.D."/>
            <person name="Ng V."/>
            <person name="Grigoriev I.V."/>
            <person name="Jackson S.A."/>
            <person name="Sutton T.D.S."/>
            <person name="Dobson A.D.W."/>
            <person name="Rama T."/>
        </authorList>
    </citation>
    <scope>NUCLEOTIDE SEQUENCE</scope>
    <source>
        <strain evidence="1">TS7</strain>
    </source>
</reference>
<dbReference type="RefSeq" id="XP_046118305.1">
    <property type="nucleotide sequence ID" value="XM_046266790.1"/>
</dbReference>
<dbReference type="SUPFAM" id="SSF52540">
    <property type="entry name" value="P-loop containing nucleoside triphosphate hydrolases"/>
    <property type="match status" value="1"/>
</dbReference>
<evidence type="ECO:0000313" key="1">
    <source>
        <dbReference type="EMBL" id="KAG9254381.1"/>
    </source>
</evidence>
<dbReference type="AlphaFoldDB" id="A0A9P7ZLY5"/>
<dbReference type="InterPro" id="IPR027417">
    <property type="entry name" value="P-loop_NTPase"/>
</dbReference>
<proteinExistence type="predicted"/>
<name>A0A9P7ZLY5_9HYPO</name>
<comment type="caution">
    <text evidence="1">The sequence shown here is derived from an EMBL/GenBank/DDBJ whole genome shotgun (WGS) entry which is preliminary data.</text>
</comment>